<dbReference type="AlphaFoldDB" id="A0A6A6PFY7"/>
<reference evidence="3" key="1">
    <citation type="journal article" date="2020" name="Stud. Mycol.">
        <title>101 Dothideomycetes genomes: a test case for predicting lifestyles and emergence of pathogens.</title>
        <authorList>
            <person name="Haridas S."/>
            <person name="Albert R."/>
            <person name="Binder M."/>
            <person name="Bloem J."/>
            <person name="Labutti K."/>
            <person name="Salamov A."/>
            <person name="Andreopoulos B."/>
            <person name="Baker S."/>
            <person name="Barry K."/>
            <person name="Bills G."/>
            <person name="Bluhm B."/>
            <person name="Cannon C."/>
            <person name="Castanera R."/>
            <person name="Culley D."/>
            <person name="Daum C."/>
            <person name="Ezra D."/>
            <person name="Gonzalez J."/>
            <person name="Henrissat B."/>
            <person name="Kuo A."/>
            <person name="Liang C."/>
            <person name="Lipzen A."/>
            <person name="Lutzoni F."/>
            <person name="Magnuson J."/>
            <person name="Mondo S."/>
            <person name="Nolan M."/>
            <person name="Ohm R."/>
            <person name="Pangilinan J."/>
            <person name="Park H.-J."/>
            <person name="Ramirez L."/>
            <person name="Alfaro M."/>
            <person name="Sun H."/>
            <person name="Tritt A."/>
            <person name="Yoshinaga Y."/>
            <person name="Zwiers L.-H."/>
            <person name="Turgeon B."/>
            <person name="Goodwin S."/>
            <person name="Spatafora J."/>
            <person name="Crous P."/>
            <person name="Grigoriev I."/>
        </authorList>
    </citation>
    <scope>NUCLEOTIDE SEQUENCE</scope>
    <source>
        <strain evidence="3">CBS 113389</strain>
    </source>
</reference>
<feature type="region of interest" description="Disordered" evidence="1">
    <location>
        <begin position="1"/>
        <end position="48"/>
    </location>
</feature>
<evidence type="ECO:0000313" key="3">
    <source>
        <dbReference type="EMBL" id="KAF2478872.1"/>
    </source>
</evidence>
<dbReference type="InterPro" id="IPR053206">
    <property type="entry name" value="Dimeric_xanthone_biosynth"/>
</dbReference>
<dbReference type="Proteomes" id="UP000799767">
    <property type="component" value="Unassembled WGS sequence"/>
</dbReference>
<keyword evidence="4" id="KW-1185">Reference proteome</keyword>
<feature type="compositionally biased region" description="Basic and acidic residues" evidence="1">
    <location>
        <begin position="14"/>
        <end position="23"/>
    </location>
</feature>
<evidence type="ECO:0000259" key="2">
    <source>
        <dbReference type="Pfam" id="PF01814"/>
    </source>
</evidence>
<evidence type="ECO:0000256" key="1">
    <source>
        <dbReference type="SAM" id="MobiDB-lite"/>
    </source>
</evidence>
<dbReference type="GeneID" id="54475964"/>
<protein>
    <recommendedName>
        <fullName evidence="2">Hemerythrin-like domain-containing protein</fullName>
    </recommendedName>
</protein>
<feature type="domain" description="Hemerythrin-like" evidence="2">
    <location>
        <begin position="70"/>
        <end position="197"/>
    </location>
</feature>
<organism evidence="3 4">
    <name type="scientific">Neohortaea acidophila</name>
    <dbReference type="NCBI Taxonomy" id="245834"/>
    <lineage>
        <taxon>Eukaryota</taxon>
        <taxon>Fungi</taxon>
        <taxon>Dikarya</taxon>
        <taxon>Ascomycota</taxon>
        <taxon>Pezizomycotina</taxon>
        <taxon>Dothideomycetes</taxon>
        <taxon>Dothideomycetidae</taxon>
        <taxon>Mycosphaerellales</taxon>
        <taxon>Teratosphaeriaceae</taxon>
        <taxon>Neohortaea</taxon>
    </lineage>
</organism>
<dbReference type="PANTHER" id="PTHR38048">
    <property type="entry name" value="EXPRESSED PROTEIN"/>
    <property type="match status" value="1"/>
</dbReference>
<accession>A0A6A6PFY7</accession>
<proteinExistence type="predicted"/>
<gene>
    <name evidence="3" type="ORF">BDY17DRAFT_305970</name>
</gene>
<dbReference type="OrthoDB" id="58416at2759"/>
<dbReference type="Pfam" id="PF01814">
    <property type="entry name" value="Hemerythrin"/>
    <property type="match status" value="1"/>
</dbReference>
<dbReference type="InterPro" id="IPR012312">
    <property type="entry name" value="Hemerythrin-like"/>
</dbReference>
<dbReference type="PANTHER" id="PTHR38048:SF2">
    <property type="entry name" value="HEMERYTHRIN-LIKE DOMAIN-CONTAINING PROTEIN"/>
    <property type="match status" value="1"/>
</dbReference>
<feature type="compositionally biased region" description="Polar residues" evidence="1">
    <location>
        <begin position="1"/>
        <end position="12"/>
    </location>
</feature>
<evidence type="ECO:0000313" key="4">
    <source>
        <dbReference type="Proteomes" id="UP000799767"/>
    </source>
</evidence>
<dbReference type="Gene3D" id="1.20.120.520">
    <property type="entry name" value="nmb1532 protein domain like"/>
    <property type="match status" value="1"/>
</dbReference>
<dbReference type="RefSeq" id="XP_033585442.1">
    <property type="nucleotide sequence ID" value="XM_033734962.1"/>
</dbReference>
<sequence length="299" mass="34541">MHVRSPKTSFASERSVESVEKAPRSFRPLHRHTSKPSSSTTGWADTPFRLIPTPRKSMSESGAVFVASEMASIHNMILRGLNSIVQQGPHVPDARQPGYHAQDVSDFLVYVTAWCDTLEHHHNVEHSTLFPHIEQMAEVPDLMDEMEEQHEEFSLGLYYLKEYAETAVDRPYLYRWRTMNKMIMDFAPALTHHLHDEIDFLLSMNKFDCEGLRRCWLEAQKVAVQFEDDKVKYKVLPFVLGNSDRSYENGNNFPHLSTSTRCAVKLYFSGKHRGAWRFNSCDFHGRPVPLAMLPENRED</sequence>
<name>A0A6A6PFY7_9PEZI</name>
<dbReference type="EMBL" id="MU001643">
    <property type="protein sequence ID" value="KAF2478872.1"/>
    <property type="molecule type" value="Genomic_DNA"/>
</dbReference>